<reference evidence="10" key="1">
    <citation type="journal article" date="2019" name="Int. J. Syst. Evol. Microbiol.">
        <title>The Global Catalogue of Microorganisms (GCM) 10K type strain sequencing project: providing services to taxonomists for standard genome sequencing and annotation.</title>
        <authorList>
            <consortium name="The Broad Institute Genomics Platform"/>
            <consortium name="The Broad Institute Genome Sequencing Center for Infectious Disease"/>
            <person name="Wu L."/>
            <person name="Ma J."/>
        </authorList>
    </citation>
    <scope>NUCLEOTIDE SEQUENCE [LARGE SCALE GENOMIC DNA]</scope>
    <source>
        <strain evidence="10">JCM 17591</strain>
    </source>
</reference>
<accession>A0ABP7ZR44</accession>
<dbReference type="SUPFAM" id="SSF53822">
    <property type="entry name" value="Periplasmic binding protein-like I"/>
    <property type="match status" value="1"/>
</dbReference>
<evidence type="ECO:0000256" key="6">
    <source>
        <dbReference type="ARBA" id="ARBA00023288"/>
    </source>
</evidence>
<dbReference type="InterPro" id="IPR028082">
    <property type="entry name" value="Peripla_BP_I"/>
</dbReference>
<dbReference type="PANTHER" id="PTHR34296:SF2">
    <property type="entry name" value="ABC TRANSPORTER GUANOSINE-BINDING PROTEIN NUPN"/>
    <property type="match status" value="1"/>
</dbReference>
<comment type="caution">
    <text evidence="9">The sequence shown here is derived from an EMBL/GenBank/DDBJ whole genome shotgun (WGS) entry which is preliminary data.</text>
</comment>
<evidence type="ECO:0000256" key="1">
    <source>
        <dbReference type="ARBA" id="ARBA00004193"/>
    </source>
</evidence>
<evidence type="ECO:0000256" key="2">
    <source>
        <dbReference type="ARBA" id="ARBA00008610"/>
    </source>
</evidence>
<evidence type="ECO:0000313" key="10">
    <source>
        <dbReference type="Proteomes" id="UP001501079"/>
    </source>
</evidence>
<comment type="similarity">
    <text evidence="2">Belongs to the BMP lipoprotein family.</text>
</comment>
<feature type="domain" description="ABC transporter substrate-binding protein PnrA-like" evidence="8">
    <location>
        <begin position="46"/>
        <end position="320"/>
    </location>
</feature>
<proteinExistence type="inferred from homology"/>
<keyword evidence="6" id="KW-0449">Lipoprotein</keyword>
<feature type="chain" id="PRO_5046771215" evidence="7">
    <location>
        <begin position="27"/>
        <end position="359"/>
    </location>
</feature>
<protein>
    <submittedName>
        <fullName evidence="9">BMP family protein</fullName>
    </submittedName>
</protein>
<dbReference type="EMBL" id="BAABBW010000001">
    <property type="protein sequence ID" value="GAA4168470.1"/>
    <property type="molecule type" value="Genomic_DNA"/>
</dbReference>
<evidence type="ECO:0000256" key="3">
    <source>
        <dbReference type="ARBA" id="ARBA00022475"/>
    </source>
</evidence>
<gene>
    <name evidence="9" type="ORF">GCM10022287_03530</name>
</gene>
<evidence type="ECO:0000256" key="5">
    <source>
        <dbReference type="ARBA" id="ARBA00023136"/>
    </source>
</evidence>
<dbReference type="PROSITE" id="PS51257">
    <property type="entry name" value="PROKAR_LIPOPROTEIN"/>
    <property type="match status" value="1"/>
</dbReference>
<keyword evidence="10" id="KW-1185">Reference proteome</keyword>
<dbReference type="Pfam" id="PF02608">
    <property type="entry name" value="Bmp"/>
    <property type="match status" value="1"/>
</dbReference>
<dbReference type="InterPro" id="IPR050957">
    <property type="entry name" value="BMP_lipoprotein"/>
</dbReference>
<evidence type="ECO:0000256" key="7">
    <source>
        <dbReference type="SAM" id="SignalP"/>
    </source>
</evidence>
<keyword evidence="3" id="KW-1003">Cell membrane</keyword>
<name>A0ABP7ZR44_9MICO</name>
<comment type="subcellular location">
    <subcellularLocation>
        <location evidence="1">Cell membrane</location>
        <topology evidence="1">Lipid-anchor</topology>
    </subcellularLocation>
</comment>
<dbReference type="RefSeq" id="WP_344751549.1">
    <property type="nucleotide sequence ID" value="NZ_BAABBW010000001.1"/>
</dbReference>
<evidence type="ECO:0000259" key="8">
    <source>
        <dbReference type="Pfam" id="PF02608"/>
    </source>
</evidence>
<evidence type="ECO:0000313" key="9">
    <source>
        <dbReference type="EMBL" id="GAA4168470.1"/>
    </source>
</evidence>
<evidence type="ECO:0000256" key="4">
    <source>
        <dbReference type="ARBA" id="ARBA00022729"/>
    </source>
</evidence>
<dbReference type="InterPro" id="IPR003760">
    <property type="entry name" value="PnrA-like"/>
</dbReference>
<feature type="signal peptide" evidence="7">
    <location>
        <begin position="1"/>
        <end position="26"/>
    </location>
</feature>
<sequence length="359" mass="36520">MNSSTIRRAALTAGALALAAMLAACSGRGTTASTDSSSSSKAKSFSRIAIVTPATEADHGWNQVGLKDAAAAAKSLGVKLDKYPNVGYDDPQTVIEQAAKKPGVGFVIAHASGFGDAAAKAQADTKVPVLVTDYPDKQVTGAVGVITFSAEQVGYLAGIAAAKTTKSDKLGVAISADDVNWYSMAGGFYEGAKSVNPSIAVDVAYISASGYDDSAGGKKIVQQLIAKGDDVIFGMGDGATEGYVSAVNDADAAGGSVKYIADIGDVSDLVSKPDELLTSALWSFTGTYEQAVKDIKSGDFAKKPYNLDLANGGLLLQDTAQLTPAIKSAVATATDGIKSGSIKVDQAQSKAQLDAILAK</sequence>
<dbReference type="Gene3D" id="3.40.50.2300">
    <property type="match status" value="2"/>
</dbReference>
<keyword evidence="5" id="KW-0472">Membrane</keyword>
<dbReference type="PANTHER" id="PTHR34296">
    <property type="entry name" value="TRANSCRIPTIONAL ACTIVATOR PROTEIN MED"/>
    <property type="match status" value="1"/>
</dbReference>
<keyword evidence="4 7" id="KW-0732">Signal</keyword>
<organism evidence="9 10">
    <name type="scientific">Gryllotalpicola koreensis</name>
    <dbReference type="NCBI Taxonomy" id="993086"/>
    <lineage>
        <taxon>Bacteria</taxon>
        <taxon>Bacillati</taxon>
        <taxon>Actinomycetota</taxon>
        <taxon>Actinomycetes</taxon>
        <taxon>Micrococcales</taxon>
        <taxon>Microbacteriaceae</taxon>
        <taxon>Gryllotalpicola</taxon>
    </lineage>
</organism>
<dbReference type="Proteomes" id="UP001501079">
    <property type="component" value="Unassembled WGS sequence"/>
</dbReference>